<dbReference type="PROSITE" id="PS50949">
    <property type="entry name" value="HTH_GNTR"/>
    <property type="match status" value="1"/>
</dbReference>
<keyword evidence="2" id="KW-0238">DNA-binding</keyword>
<dbReference type="InterPro" id="IPR036390">
    <property type="entry name" value="WH_DNA-bd_sf"/>
</dbReference>
<gene>
    <name evidence="5" type="ORF">SAMN04488518_11746</name>
</gene>
<dbReference type="SMART" id="SM00895">
    <property type="entry name" value="FCD"/>
    <property type="match status" value="1"/>
</dbReference>
<accession>A0A1I4F3Y1</accession>
<dbReference type="Pfam" id="PF07729">
    <property type="entry name" value="FCD"/>
    <property type="match status" value="1"/>
</dbReference>
<keyword evidence="3" id="KW-0804">Transcription</keyword>
<dbReference type="Gene3D" id="1.20.120.530">
    <property type="entry name" value="GntR ligand-binding domain-like"/>
    <property type="match status" value="1"/>
</dbReference>
<evidence type="ECO:0000256" key="2">
    <source>
        <dbReference type="ARBA" id="ARBA00023125"/>
    </source>
</evidence>
<dbReference type="EMBL" id="FOSK01000017">
    <property type="protein sequence ID" value="SFL12153.1"/>
    <property type="molecule type" value="Genomic_DNA"/>
</dbReference>
<comment type="caution">
    <text evidence="5">The sequence shown here is derived from an EMBL/GenBank/DDBJ whole genome shotgun (WGS) entry which is preliminary data.</text>
</comment>
<dbReference type="InterPro" id="IPR008920">
    <property type="entry name" value="TF_FadR/GntR_C"/>
</dbReference>
<dbReference type="SUPFAM" id="SSF48008">
    <property type="entry name" value="GntR ligand-binding domain-like"/>
    <property type="match status" value="1"/>
</dbReference>
<reference evidence="5 6" key="1">
    <citation type="submission" date="2016-10" db="EMBL/GenBank/DDBJ databases">
        <authorList>
            <person name="Varghese N."/>
            <person name="Submissions S."/>
        </authorList>
    </citation>
    <scope>NUCLEOTIDE SEQUENCE [LARGE SCALE GENOMIC DNA]</scope>
    <source>
        <strain evidence="5 6">DSM 16392</strain>
    </source>
</reference>
<dbReference type="InterPro" id="IPR011711">
    <property type="entry name" value="GntR_C"/>
</dbReference>
<dbReference type="SMART" id="SM00345">
    <property type="entry name" value="HTH_GNTR"/>
    <property type="match status" value="1"/>
</dbReference>
<evidence type="ECO:0000313" key="6">
    <source>
        <dbReference type="Proteomes" id="UP000199598"/>
    </source>
</evidence>
<dbReference type="PRINTS" id="PR00035">
    <property type="entry name" value="HTHGNTR"/>
</dbReference>
<dbReference type="Gene3D" id="1.10.10.10">
    <property type="entry name" value="Winged helix-like DNA-binding domain superfamily/Winged helix DNA-binding domain"/>
    <property type="match status" value="1"/>
</dbReference>
<protein>
    <submittedName>
        <fullName evidence="5">Transcriptional regulator, GntR family</fullName>
    </submittedName>
</protein>
<dbReference type="PANTHER" id="PTHR43537:SF5">
    <property type="entry name" value="UXU OPERON TRANSCRIPTIONAL REGULATOR"/>
    <property type="match status" value="1"/>
</dbReference>
<dbReference type="Pfam" id="PF00392">
    <property type="entry name" value="GntR"/>
    <property type="match status" value="1"/>
</dbReference>
<dbReference type="SUPFAM" id="SSF46785">
    <property type="entry name" value="Winged helix' DNA-binding domain"/>
    <property type="match status" value="1"/>
</dbReference>
<dbReference type="InterPro" id="IPR000524">
    <property type="entry name" value="Tscrpt_reg_HTH_GntR"/>
</dbReference>
<dbReference type="Proteomes" id="UP000199598">
    <property type="component" value="Unassembled WGS sequence"/>
</dbReference>
<evidence type="ECO:0000256" key="3">
    <source>
        <dbReference type="ARBA" id="ARBA00023163"/>
    </source>
</evidence>
<keyword evidence="6" id="KW-1185">Reference proteome</keyword>
<evidence type="ECO:0000313" key="5">
    <source>
        <dbReference type="EMBL" id="SFL12153.1"/>
    </source>
</evidence>
<evidence type="ECO:0000256" key="1">
    <source>
        <dbReference type="ARBA" id="ARBA00023015"/>
    </source>
</evidence>
<dbReference type="CDD" id="cd07377">
    <property type="entry name" value="WHTH_GntR"/>
    <property type="match status" value="1"/>
</dbReference>
<feature type="domain" description="HTH gntR-type" evidence="4">
    <location>
        <begin position="6"/>
        <end position="74"/>
    </location>
</feature>
<dbReference type="PANTHER" id="PTHR43537">
    <property type="entry name" value="TRANSCRIPTIONAL REGULATOR, GNTR FAMILY"/>
    <property type="match status" value="1"/>
</dbReference>
<sequence>MVARPANLSNAVYDKMKDAVDSGEFPEGLKLPTENALCERYGVSRPVVRGAMERLRKEGYIKTVRGSGSFVIREHVTPTPFAPTLGEFAISGIGDVIQCQETRMAFEGEMAALAAERWTDEEMAELDSALAQIHSDGLDSVGTIDGDMRFHAAVVKAAKNEYAAAVYEVMKPQILVGMNMSKGLYPLLPEFARRHGIEEHKAILDAIRARDVEGARREMRNHIGFFGDQFK</sequence>
<keyword evidence="1" id="KW-0805">Transcription regulation</keyword>
<dbReference type="InterPro" id="IPR036388">
    <property type="entry name" value="WH-like_DNA-bd_sf"/>
</dbReference>
<evidence type="ECO:0000259" key="4">
    <source>
        <dbReference type="PROSITE" id="PS50949"/>
    </source>
</evidence>
<name>A0A1I4F3Y1_9HYPH</name>
<proteinExistence type="predicted"/>
<organism evidence="5 6">
    <name type="scientific">Pseudovibrio ascidiaceicola</name>
    <dbReference type="NCBI Taxonomy" id="285279"/>
    <lineage>
        <taxon>Bacteria</taxon>
        <taxon>Pseudomonadati</taxon>
        <taxon>Pseudomonadota</taxon>
        <taxon>Alphaproteobacteria</taxon>
        <taxon>Hyphomicrobiales</taxon>
        <taxon>Stappiaceae</taxon>
        <taxon>Pseudovibrio</taxon>
    </lineage>
</organism>